<feature type="compositionally biased region" description="Polar residues" evidence="1">
    <location>
        <begin position="53"/>
        <end position="76"/>
    </location>
</feature>
<feature type="region of interest" description="Disordered" evidence="1">
    <location>
        <begin position="89"/>
        <end position="110"/>
    </location>
</feature>
<feature type="compositionally biased region" description="Acidic residues" evidence="1">
    <location>
        <begin position="260"/>
        <end position="273"/>
    </location>
</feature>
<dbReference type="Proteomes" id="UP000716446">
    <property type="component" value="Unassembled WGS sequence"/>
</dbReference>
<keyword evidence="3" id="KW-1185">Reference proteome</keyword>
<gene>
    <name evidence="2" type="ORF">AWRI4619_LOCUS136</name>
</gene>
<dbReference type="EMBL" id="CAIJEN010000001">
    <property type="protein sequence ID" value="CAD0081569.1"/>
    <property type="molecule type" value="Genomic_DNA"/>
</dbReference>
<feature type="compositionally biased region" description="Pro residues" evidence="1">
    <location>
        <begin position="23"/>
        <end position="37"/>
    </location>
</feature>
<feature type="region of interest" description="Disordered" evidence="1">
    <location>
        <begin position="153"/>
        <end position="273"/>
    </location>
</feature>
<accession>A0A9N8J770</accession>
<feature type="region of interest" description="Disordered" evidence="1">
    <location>
        <begin position="15"/>
        <end position="77"/>
    </location>
</feature>
<evidence type="ECO:0000256" key="1">
    <source>
        <dbReference type="SAM" id="MobiDB-lite"/>
    </source>
</evidence>
<evidence type="ECO:0000313" key="3">
    <source>
        <dbReference type="Proteomes" id="UP000716446"/>
    </source>
</evidence>
<organism evidence="2 3">
    <name type="scientific">Aureobasidium vineae</name>
    <dbReference type="NCBI Taxonomy" id="2773715"/>
    <lineage>
        <taxon>Eukaryota</taxon>
        <taxon>Fungi</taxon>
        <taxon>Dikarya</taxon>
        <taxon>Ascomycota</taxon>
        <taxon>Pezizomycotina</taxon>
        <taxon>Dothideomycetes</taxon>
        <taxon>Dothideomycetidae</taxon>
        <taxon>Dothideales</taxon>
        <taxon>Saccotheciaceae</taxon>
        <taxon>Aureobasidium</taxon>
    </lineage>
</organism>
<dbReference type="AlphaFoldDB" id="A0A9N8J770"/>
<evidence type="ECO:0000313" key="2">
    <source>
        <dbReference type="EMBL" id="CAD0081569.1"/>
    </source>
</evidence>
<protein>
    <submittedName>
        <fullName evidence="2">Uncharacterized protein</fullName>
    </submittedName>
</protein>
<sequence length="273" mass="29923">MSFSSNHWPFDGTSFNFLSQQPINPPTPRYLPYPPPHHSSSASAPYPRLPLPNFTQARLHSTAAQPRPQQHSTPSASLHAALREGTDFLPRPSIVPRLPPLSRVNSASNQQSSFGYIPNHFFYSPPQSPLDSDPPHHTTATNSIRQPAASLSVHPFAGPSFTNHSVGPSIANPLAHPQSIDHPTPRFDTEHMAGAFRSEQSQSRYQNPAHPQHVKEESPNTMPASTSTAATSRKRARPSDPGSPPSATKRRLNHPPAPIELDDTDEDVIEELE</sequence>
<proteinExistence type="predicted"/>
<reference evidence="2" key="1">
    <citation type="submission" date="2020-06" db="EMBL/GenBank/DDBJ databases">
        <authorList>
            <person name="Onetto C."/>
        </authorList>
    </citation>
    <scope>NUCLEOTIDE SEQUENCE</scope>
</reference>
<comment type="caution">
    <text evidence="2">The sequence shown here is derived from an EMBL/GenBank/DDBJ whole genome shotgun (WGS) entry which is preliminary data.</text>
</comment>
<feature type="compositionally biased region" description="Low complexity" evidence="1">
    <location>
        <begin position="219"/>
        <end position="231"/>
    </location>
</feature>
<name>A0A9N8J770_9PEZI</name>